<dbReference type="Pfam" id="PF04191">
    <property type="entry name" value="PEMT"/>
    <property type="match status" value="1"/>
</dbReference>
<keyword evidence="7" id="KW-1185">Reference proteome</keyword>
<sequence>MRTLETTNIPFQALPDIGHVASEYLTVGDFERRRRPLTIVFGLFAMTALFATGSAWPLHGVMRELFFFIGICMAAIGMLGRTWSNLFISGYKTRVLIQSGPYSICRNPLYFFSAIGMIGIGLCSETILLPLMMLLFFSLYYPWIISCEEKRLSAAHHEDYQEYCRRVPAFWPRLSTYEEPQSYTMIPRVMRKNIVDTFWFVALAAIVHIVADLHETHALPEFFTFW</sequence>
<evidence type="ECO:0000256" key="5">
    <source>
        <dbReference type="SAM" id="Phobius"/>
    </source>
</evidence>
<comment type="subcellular location">
    <subcellularLocation>
        <location evidence="1">Endomembrane system</location>
        <topology evidence="1">Multi-pass membrane protein</topology>
    </subcellularLocation>
</comment>
<evidence type="ECO:0000256" key="1">
    <source>
        <dbReference type="ARBA" id="ARBA00004127"/>
    </source>
</evidence>
<dbReference type="InterPro" id="IPR007318">
    <property type="entry name" value="Phopholipid_MeTrfase"/>
</dbReference>
<evidence type="ECO:0000256" key="2">
    <source>
        <dbReference type="ARBA" id="ARBA00022692"/>
    </source>
</evidence>
<evidence type="ECO:0008006" key="8">
    <source>
        <dbReference type="Google" id="ProtNLM"/>
    </source>
</evidence>
<feature type="transmembrane region" description="Helical" evidence="5">
    <location>
        <begin position="65"/>
        <end position="88"/>
    </location>
</feature>
<dbReference type="OrthoDB" id="211732at2"/>
<keyword evidence="4 5" id="KW-0472">Membrane</keyword>
<dbReference type="Gene3D" id="1.20.120.1630">
    <property type="match status" value="1"/>
</dbReference>
<evidence type="ECO:0000256" key="3">
    <source>
        <dbReference type="ARBA" id="ARBA00022989"/>
    </source>
</evidence>
<dbReference type="AlphaFoldDB" id="A0A1C3E5R3"/>
<dbReference type="PANTHER" id="PTHR12714:SF9">
    <property type="entry name" value="PROTEIN-S-ISOPRENYLCYSTEINE O-METHYLTRANSFERASE"/>
    <property type="match status" value="1"/>
</dbReference>
<evidence type="ECO:0000256" key="4">
    <source>
        <dbReference type="ARBA" id="ARBA00023136"/>
    </source>
</evidence>
<dbReference type="STRING" id="1841610.A6X21_12290"/>
<evidence type="ECO:0000313" key="6">
    <source>
        <dbReference type="EMBL" id="ODA28489.1"/>
    </source>
</evidence>
<dbReference type="RefSeq" id="WP_068851647.1">
    <property type="nucleotide sequence ID" value="NZ_LYDR01000152.1"/>
</dbReference>
<proteinExistence type="predicted"/>
<reference evidence="6 7" key="1">
    <citation type="submission" date="2016-05" db="EMBL/GenBank/DDBJ databases">
        <title>Genomic and physiological characterization of Planctopirus sp. isolated from fresh water lake.</title>
        <authorList>
            <person name="Subhash Y."/>
            <person name="Ramana C."/>
        </authorList>
    </citation>
    <scope>NUCLEOTIDE SEQUENCE [LARGE SCALE GENOMIC DNA]</scope>
    <source>
        <strain evidence="6 7">JC280</strain>
    </source>
</reference>
<dbReference type="GO" id="GO:0016740">
    <property type="term" value="F:transferase activity"/>
    <property type="evidence" value="ECO:0007669"/>
    <property type="project" value="UniProtKB-ARBA"/>
</dbReference>
<evidence type="ECO:0000313" key="7">
    <source>
        <dbReference type="Proteomes" id="UP000094828"/>
    </source>
</evidence>
<dbReference type="PANTHER" id="PTHR12714">
    <property type="entry name" value="PROTEIN-S ISOPRENYLCYSTEINE O-METHYLTRANSFERASE"/>
    <property type="match status" value="1"/>
</dbReference>
<accession>A0A1C3E5R3</accession>
<name>A0A1C3E5R3_9PLAN</name>
<comment type="caution">
    <text evidence="6">The sequence shown here is derived from an EMBL/GenBank/DDBJ whole genome shotgun (WGS) entry which is preliminary data.</text>
</comment>
<keyword evidence="3 5" id="KW-1133">Transmembrane helix</keyword>
<gene>
    <name evidence="6" type="ORF">A6X21_12290</name>
</gene>
<feature type="transmembrane region" description="Helical" evidence="5">
    <location>
        <begin position="37"/>
        <end position="59"/>
    </location>
</feature>
<keyword evidence="2 5" id="KW-0812">Transmembrane</keyword>
<dbReference type="EMBL" id="LYDR01000152">
    <property type="protein sequence ID" value="ODA28489.1"/>
    <property type="molecule type" value="Genomic_DNA"/>
</dbReference>
<dbReference type="GO" id="GO:0012505">
    <property type="term" value="C:endomembrane system"/>
    <property type="evidence" value="ECO:0007669"/>
    <property type="project" value="UniProtKB-SubCell"/>
</dbReference>
<organism evidence="6 7">
    <name type="scientific">Planctopirus hydrillae</name>
    <dbReference type="NCBI Taxonomy" id="1841610"/>
    <lineage>
        <taxon>Bacteria</taxon>
        <taxon>Pseudomonadati</taxon>
        <taxon>Planctomycetota</taxon>
        <taxon>Planctomycetia</taxon>
        <taxon>Planctomycetales</taxon>
        <taxon>Planctomycetaceae</taxon>
        <taxon>Planctopirus</taxon>
    </lineage>
</organism>
<feature type="transmembrane region" description="Helical" evidence="5">
    <location>
        <begin position="109"/>
        <end position="141"/>
    </location>
</feature>
<dbReference type="Proteomes" id="UP000094828">
    <property type="component" value="Unassembled WGS sequence"/>
</dbReference>
<protein>
    <recommendedName>
        <fullName evidence="8">Isoprenylcysteine carboxylmethyltransferase family protein</fullName>
    </recommendedName>
</protein>